<feature type="region of interest" description="Disordered" evidence="5">
    <location>
        <begin position="1"/>
        <end position="90"/>
    </location>
</feature>
<accession>A0A317SQQ9</accession>
<dbReference type="GO" id="GO:0015179">
    <property type="term" value="F:L-amino acid transmembrane transporter activity"/>
    <property type="evidence" value="ECO:0007669"/>
    <property type="project" value="TreeGrafter"/>
</dbReference>
<keyword evidence="8" id="KW-1185">Reference proteome</keyword>
<dbReference type="AlphaFoldDB" id="A0A317SQQ9"/>
<dbReference type="InterPro" id="IPR002293">
    <property type="entry name" value="AA/rel_permease1"/>
</dbReference>
<protein>
    <recommendedName>
        <fullName evidence="9">Amino acid transporter</fullName>
    </recommendedName>
</protein>
<dbReference type="STRING" id="42249.A0A317SQQ9"/>
<feature type="transmembrane region" description="Helical" evidence="6">
    <location>
        <begin position="588"/>
        <end position="609"/>
    </location>
</feature>
<feature type="transmembrane region" description="Helical" evidence="6">
    <location>
        <begin position="211"/>
        <end position="234"/>
    </location>
</feature>
<sequence length="691" mass="76334">MPLTRTAKTPIHLVSSFAPNLRERPPYEELEEPLHPSNDNQDHNHSHDSVATNNLSLGGGKSTRGVAREDASRARSSGKKKRRVPTIGTVGLKTEIEMSQMSDISRTQSPASSAFPSYFRREKNAHAVESLPELPNSDGCPSEPNNKEEDSRDSRGEGRRKDAVYYAPIPEKQRLGYMSTAALIINKMIGTGIFSKPSSILRQTGSKGGALFLWVTGGVMTLTGLFVYLEFGVALPFNGGELVYLDEAYTRPRYLASCMFAVFFVLLGNTAANTISFAKHMLVAFNDSEQSPDYRLQRFVALVCITFICLIHLFSRKMGIFINNALAAYKVGLLLFVVVSGFVCLGGGGGGDHEDVPYGAENLQNAFEESSGSPYSYASAMLGVLYSYQGWENANYVLAEVKRPRGHESRTFKRAALVAFTIVTLLYILGNVAYFAASTTEEITQEGATVAARFFTKVFGNGPFVNRGLKVLVALSAFGNVVAVTYANSRVKQEIAKQRILPFSKFWASTSPYGTPVGALILHWIFTVIVIVATPNYTAKDEAYNLVSVLFTYGHTWVGIFVSLGLITLPFHEKFSEWRPTIVSIKKLYGLVALYITLNVFVIVLIWWPATTDQIRSYVAPSVGTSVLAFGVLYWVGFAKVLPALGYHIDSEPDELVDGSRAVTYKRYKTGPALVLADWWERTFKRRQQQL</sequence>
<evidence type="ECO:0000313" key="7">
    <source>
        <dbReference type="EMBL" id="PWW76825.1"/>
    </source>
</evidence>
<feature type="transmembrane region" description="Helical" evidence="6">
    <location>
        <begin position="546"/>
        <end position="567"/>
    </location>
</feature>
<evidence type="ECO:0008006" key="9">
    <source>
        <dbReference type="Google" id="ProtNLM"/>
    </source>
</evidence>
<dbReference type="Gene3D" id="1.20.1740.10">
    <property type="entry name" value="Amino acid/polyamine transporter I"/>
    <property type="match status" value="1"/>
</dbReference>
<dbReference type="InterPro" id="IPR050598">
    <property type="entry name" value="AminoAcid_Transporter"/>
</dbReference>
<feature type="region of interest" description="Disordered" evidence="5">
    <location>
        <begin position="129"/>
        <end position="163"/>
    </location>
</feature>
<gene>
    <name evidence="7" type="ORF">C7212DRAFT_295386</name>
</gene>
<dbReference type="Pfam" id="PF13520">
    <property type="entry name" value="AA_permease_2"/>
    <property type="match status" value="1"/>
</dbReference>
<dbReference type="GO" id="GO:0016020">
    <property type="term" value="C:membrane"/>
    <property type="evidence" value="ECO:0007669"/>
    <property type="project" value="UniProtKB-SubCell"/>
</dbReference>
<feature type="transmembrane region" description="Helical" evidence="6">
    <location>
        <begin position="299"/>
        <end position="315"/>
    </location>
</feature>
<feature type="compositionally biased region" description="Basic and acidic residues" evidence="5">
    <location>
        <begin position="145"/>
        <end position="163"/>
    </location>
</feature>
<reference evidence="7 8" key="1">
    <citation type="submission" date="2018-03" db="EMBL/GenBank/DDBJ databases">
        <title>Genomes of Pezizomycetes fungi and the evolution of truffles.</title>
        <authorList>
            <person name="Murat C."/>
            <person name="Payen T."/>
            <person name="Noel B."/>
            <person name="Kuo A."/>
            <person name="Martin F.M."/>
        </authorList>
    </citation>
    <scope>NUCLEOTIDE SEQUENCE [LARGE SCALE GENOMIC DNA]</scope>
    <source>
        <strain evidence="7">091103-1</strain>
    </source>
</reference>
<feature type="transmembrane region" description="Helical" evidence="6">
    <location>
        <begin position="415"/>
        <end position="437"/>
    </location>
</feature>
<evidence type="ECO:0000256" key="6">
    <source>
        <dbReference type="SAM" id="Phobius"/>
    </source>
</evidence>
<feature type="transmembrane region" description="Helical" evidence="6">
    <location>
        <begin position="327"/>
        <end position="345"/>
    </location>
</feature>
<keyword evidence="2 6" id="KW-0812">Transmembrane</keyword>
<proteinExistence type="predicted"/>
<dbReference type="Proteomes" id="UP000246991">
    <property type="component" value="Unassembled WGS sequence"/>
</dbReference>
<feature type="transmembrane region" description="Helical" evidence="6">
    <location>
        <begin position="254"/>
        <end position="278"/>
    </location>
</feature>
<feature type="transmembrane region" description="Helical" evidence="6">
    <location>
        <begin position="510"/>
        <end position="534"/>
    </location>
</feature>
<evidence type="ECO:0000256" key="1">
    <source>
        <dbReference type="ARBA" id="ARBA00004141"/>
    </source>
</evidence>
<comment type="subcellular location">
    <subcellularLocation>
        <location evidence="1">Membrane</location>
        <topology evidence="1">Multi-pass membrane protein</topology>
    </subcellularLocation>
</comment>
<feature type="transmembrane region" description="Helical" evidence="6">
    <location>
        <begin position="471"/>
        <end position="489"/>
    </location>
</feature>
<feature type="transmembrane region" description="Helical" evidence="6">
    <location>
        <begin position="615"/>
        <end position="636"/>
    </location>
</feature>
<keyword evidence="3 6" id="KW-1133">Transmembrane helix</keyword>
<dbReference type="EMBL" id="PYWC01000030">
    <property type="protein sequence ID" value="PWW76825.1"/>
    <property type="molecule type" value="Genomic_DNA"/>
</dbReference>
<evidence type="ECO:0000256" key="3">
    <source>
        <dbReference type="ARBA" id="ARBA00022989"/>
    </source>
</evidence>
<evidence type="ECO:0000256" key="4">
    <source>
        <dbReference type="ARBA" id="ARBA00023136"/>
    </source>
</evidence>
<dbReference type="PANTHER" id="PTHR11785:SF382">
    <property type="entry name" value="LOW-AFFINITY METHIONINE PERMEASE"/>
    <property type="match status" value="1"/>
</dbReference>
<dbReference type="PANTHER" id="PTHR11785">
    <property type="entry name" value="AMINO ACID TRANSPORTER"/>
    <property type="match status" value="1"/>
</dbReference>
<comment type="caution">
    <text evidence="7">The sequence shown here is derived from an EMBL/GenBank/DDBJ whole genome shotgun (WGS) entry which is preliminary data.</text>
</comment>
<name>A0A317SQQ9_9PEZI</name>
<dbReference type="OrthoDB" id="5982228at2759"/>
<evidence type="ECO:0000256" key="5">
    <source>
        <dbReference type="SAM" id="MobiDB-lite"/>
    </source>
</evidence>
<evidence type="ECO:0000313" key="8">
    <source>
        <dbReference type="Proteomes" id="UP000246991"/>
    </source>
</evidence>
<evidence type="ECO:0000256" key="2">
    <source>
        <dbReference type="ARBA" id="ARBA00022692"/>
    </source>
</evidence>
<keyword evidence="4 6" id="KW-0472">Membrane</keyword>
<organism evidence="7 8">
    <name type="scientific">Tuber magnatum</name>
    <name type="common">white Piedmont truffle</name>
    <dbReference type="NCBI Taxonomy" id="42249"/>
    <lineage>
        <taxon>Eukaryota</taxon>
        <taxon>Fungi</taxon>
        <taxon>Dikarya</taxon>
        <taxon>Ascomycota</taxon>
        <taxon>Pezizomycotina</taxon>
        <taxon>Pezizomycetes</taxon>
        <taxon>Pezizales</taxon>
        <taxon>Tuberaceae</taxon>
        <taxon>Tuber</taxon>
    </lineage>
</organism>